<dbReference type="AlphaFoldDB" id="A0A1G8CBD3"/>
<sequence>MAKQEAPRSRLGMKIGIAVGSISALVLIGNRQSRQRIVSGTKQTASAINEASKFVAENREEIIGQVKSASNQLADLLKSANEDIQQITQRANHLKDTTLSVKETTQKTAEELKDLKDKERTEENVEADVTLAENVEKFPSKHQHASKEI</sequence>
<accession>A0A1G8CBD3</accession>
<evidence type="ECO:0000313" key="2">
    <source>
        <dbReference type="EMBL" id="SDH42543.1"/>
    </source>
</evidence>
<dbReference type="OrthoDB" id="2868833at2"/>
<evidence type="ECO:0000313" key="3">
    <source>
        <dbReference type="Proteomes" id="UP000199163"/>
    </source>
</evidence>
<dbReference type="EMBL" id="FNDK01000005">
    <property type="protein sequence ID" value="SDH42543.1"/>
    <property type="molecule type" value="Genomic_DNA"/>
</dbReference>
<evidence type="ECO:0000256" key="1">
    <source>
        <dbReference type="SAM" id="Coils"/>
    </source>
</evidence>
<name>A0A1G8CBD3_9BACI</name>
<dbReference type="RefSeq" id="WP_091272232.1">
    <property type="nucleotide sequence ID" value="NZ_FNDK01000005.1"/>
</dbReference>
<keyword evidence="3" id="KW-1185">Reference proteome</keyword>
<proteinExistence type="predicted"/>
<keyword evidence="1" id="KW-0175">Coiled coil</keyword>
<organism evidence="2 3">
    <name type="scientific">Alteribacillus persepolensis</name>
    <dbReference type="NCBI Taxonomy" id="568899"/>
    <lineage>
        <taxon>Bacteria</taxon>
        <taxon>Bacillati</taxon>
        <taxon>Bacillota</taxon>
        <taxon>Bacilli</taxon>
        <taxon>Bacillales</taxon>
        <taxon>Bacillaceae</taxon>
        <taxon>Alteribacillus</taxon>
    </lineage>
</organism>
<gene>
    <name evidence="2" type="ORF">SAMN05192534_105120</name>
</gene>
<evidence type="ECO:0008006" key="4">
    <source>
        <dbReference type="Google" id="ProtNLM"/>
    </source>
</evidence>
<reference evidence="2 3" key="1">
    <citation type="submission" date="2016-10" db="EMBL/GenBank/DDBJ databases">
        <authorList>
            <person name="de Groot N.N."/>
        </authorList>
    </citation>
    <scope>NUCLEOTIDE SEQUENCE [LARGE SCALE GENOMIC DNA]</scope>
    <source>
        <strain evidence="2 3">DSM 21632</strain>
    </source>
</reference>
<dbReference type="Proteomes" id="UP000199163">
    <property type="component" value="Unassembled WGS sequence"/>
</dbReference>
<feature type="coiled-coil region" evidence="1">
    <location>
        <begin position="70"/>
        <end position="122"/>
    </location>
</feature>
<protein>
    <recommendedName>
        <fullName evidence="4">Gas vesicle protein</fullName>
    </recommendedName>
</protein>